<dbReference type="InterPro" id="IPR056693">
    <property type="entry name" value="DUF7791"/>
</dbReference>
<evidence type="ECO:0000259" key="1">
    <source>
        <dbReference type="Pfam" id="PF25053"/>
    </source>
</evidence>
<dbReference type="EMBL" id="KN832883">
    <property type="protein sequence ID" value="KIM96954.1"/>
    <property type="molecule type" value="Genomic_DNA"/>
</dbReference>
<feature type="domain" description="DUF7791" evidence="1">
    <location>
        <begin position="32"/>
        <end position="177"/>
    </location>
</feature>
<dbReference type="OrthoDB" id="443402at2759"/>
<keyword evidence="3" id="KW-1185">Reference proteome</keyword>
<dbReference type="AlphaFoldDB" id="A0A0C3H0P1"/>
<reference evidence="3" key="2">
    <citation type="submission" date="2015-01" db="EMBL/GenBank/DDBJ databases">
        <title>Evolutionary Origins and Diversification of the Mycorrhizal Mutualists.</title>
        <authorList>
            <consortium name="DOE Joint Genome Institute"/>
            <consortium name="Mycorrhizal Genomics Consortium"/>
            <person name="Kohler A."/>
            <person name="Kuo A."/>
            <person name="Nagy L.G."/>
            <person name="Floudas D."/>
            <person name="Copeland A."/>
            <person name="Barry K.W."/>
            <person name="Cichocki N."/>
            <person name="Veneault-Fourrey C."/>
            <person name="LaButti K."/>
            <person name="Lindquist E.A."/>
            <person name="Lipzen A."/>
            <person name="Lundell T."/>
            <person name="Morin E."/>
            <person name="Murat C."/>
            <person name="Riley R."/>
            <person name="Ohm R."/>
            <person name="Sun H."/>
            <person name="Tunlid A."/>
            <person name="Henrissat B."/>
            <person name="Grigoriev I.V."/>
            <person name="Hibbett D.S."/>
            <person name="Martin F."/>
        </authorList>
    </citation>
    <scope>NUCLEOTIDE SEQUENCE [LARGE SCALE GENOMIC DNA]</scope>
    <source>
        <strain evidence="3">Zn</strain>
    </source>
</reference>
<dbReference type="STRING" id="913774.A0A0C3H0P1"/>
<sequence>MGNDDSVSDLQRRLDLLPPDLERSYDAILDTLDPFYFEHAAQYFKLMGAWKGPPSALMFSFADEDVNFGLVQPIGQISEDTMKARLDTVRRRINSRCKGLLEITDMNLYSTEPQAPADDPDSLDYDLAVHRVQYLHKSVKDYIEAPGMAQKLDSAVGNFDCYLHLCSAHLFLTKTLPLASMSAVEMYRLAKIVRTCLEYAAKVSQTGEKTLLAHIDEIHRILTQELRRDLFEEFRDLEIRIKTLKQWIWSGCNPGVPSLIVRTGIVPYVRARLGHGAITADSGNVLKTPDTKQKVKKRDLILSKFRSKQSADSEPQKGWPLLLDALVTRPLNLEMFVCLLDRGADPNIALKKSGTTVWIEVLHRAVSDCIFLADDLTDEEDKWRKWTPIIRTFFDHGATVTKEVYGKVRRRTDGGWLDRDKMYQALVSLKSGDENSAMKHLREAVFVLLT</sequence>
<dbReference type="Proteomes" id="UP000054321">
    <property type="component" value="Unassembled WGS sequence"/>
</dbReference>
<dbReference type="PANTHER" id="PTHR10039:SF5">
    <property type="entry name" value="NACHT DOMAIN-CONTAINING PROTEIN"/>
    <property type="match status" value="1"/>
</dbReference>
<accession>A0A0C3H0P1</accession>
<dbReference type="PANTHER" id="PTHR10039">
    <property type="entry name" value="AMELOGENIN"/>
    <property type="match status" value="1"/>
</dbReference>
<dbReference type="Pfam" id="PF25053">
    <property type="entry name" value="DUF7791"/>
    <property type="match status" value="1"/>
</dbReference>
<organism evidence="2 3">
    <name type="scientific">Oidiodendron maius (strain Zn)</name>
    <dbReference type="NCBI Taxonomy" id="913774"/>
    <lineage>
        <taxon>Eukaryota</taxon>
        <taxon>Fungi</taxon>
        <taxon>Dikarya</taxon>
        <taxon>Ascomycota</taxon>
        <taxon>Pezizomycotina</taxon>
        <taxon>Leotiomycetes</taxon>
        <taxon>Leotiomycetes incertae sedis</taxon>
        <taxon>Myxotrichaceae</taxon>
        <taxon>Oidiodendron</taxon>
    </lineage>
</organism>
<reference evidence="2 3" key="1">
    <citation type="submission" date="2014-04" db="EMBL/GenBank/DDBJ databases">
        <authorList>
            <consortium name="DOE Joint Genome Institute"/>
            <person name="Kuo A."/>
            <person name="Martino E."/>
            <person name="Perotto S."/>
            <person name="Kohler A."/>
            <person name="Nagy L.G."/>
            <person name="Floudas D."/>
            <person name="Copeland A."/>
            <person name="Barry K.W."/>
            <person name="Cichocki N."/>
            <person name="Veneault-Fourrey C."/>
            <person name="LaButti K."/>
            <person name="Lindquist E.A."/>
            <person name="Lipzen A."/>
            <person name="Lundell T."/>
            <person name="Morin E."/>
            <person name="Murat C."/>
            <person name="Sun H."/>
            <person name="Tunlid A."/>
            <person name="Henrissat B."/>
            <person name="Grigoriev I.V."/>
            <person name="Hibbett D.S."/>
            <person name="Martin F."/>
            <person name="Nordberg H.P."/>
            <person name="Cantor M.N."/>
            <person name="Hua S.X."/>
        </authorList>
    </citation>
    <scope>NUCLEOTIDE SEQUENCE [LARGE SCALE GENOMIC DNA]</scope>
    <source>
        <strain evidence="2 3">Zn</strain>
    </source>
</reference>
<proteinExistence type="predicted"/>
<name>A0A0C3H0P1_OIDMZ</name>
<evidence type="ECO:0000313" key="3">
    <source>
        <dbReference type="Proteomes" id="UP000054321"/>
    </source>
</evidence>
<dbReference type="HOGENOM" id="CLU_608447_0_0_1"/>
<gene>
    <name evidence="2" type="ORF">OIDMADRAFT_58502</name>
</gene>
<dbReference type="InParanoid" id="A0A0C3H0P1"/>
<protein>
    <recommendedName>
        <fullName evidence="1">DUF7791 domain-containing protein</fullName>
    </recommendedName>
</protein>
<evidence type="ECO:0000313" key="2">
    <source>
        <dbReference type="EMBL" id="KIM96954.1"/>
    </source>
</evidence>